<organism evidence="1 2">
    <name type="scientific">Streptomyces kaniharaensis</name>
    <dbReference type="NCBI Taxonomy" id="212423"/>
    <lineage>
        <taxon>Bacteria</taxon>
        <taxon>Bacillati</taxon>
        <taxon>Actinomycetota</taxon>
        <taxon>Actinomycetes</taxon>
        <taxon>Kitasatosporales</taxon>
        <taxon>Streptomycetaceae</taxon>
        <taxon>Streptomyces</taxon>
    </lineage>
</organism>
<evidence type="ECO:0000313" key="1">
    <source>
        <dbReference type="EMBL" id="MQS18092.1"/>
    </source>
</evidence>
<dbReference type="OrthoDB" id="4327881at2"/>
<keyword evidence="2" id="KW-1185">Reference proteome</keyword>
<accession>A0A6N7L2K5</accession>
<name>A0A6N7L2K5_9ACTN</name>
<proteinExistence type="predicted"/>
<dbReference type="Proteomes" id="UP000450000">
    <property type="component" value="Unassembled WGS sequence"/>
</dbReference>
<dbReference type="EMBL" id="WBOF01000014">
    <property type="protein sequence ID" value="MQS18092.1"/>
    <property type="molecule type" value="Genomic_DNA"/>
</dbReference>
<comment type="caution">
    <text evidence="1">The sequence shown here is derived from an EMBL/GenBank/DDBJ whole genome shotgun (WGS) entry which is preliminary data.</text>
</comment>
<dbReference type="RefSeq" id="WP_153472203.1">
    <property type="nucleotide sequence ID" value="NZ_WBOF01000014.1"/>
</dbReference>
<gene>
    <name evidence="1" type="ORF">F7Q99_39375</name>
</gene>
<sequence>MKEIIELPILGVARRHTEVAYRVPAPVTTDTVRDLVRQKWCRRVQVSDSRGGNAEFRALCEIDGTPFVVTGEIGGQ</sequence>
<evidence type="ECO:0000313" key="2">
    <source>
        <dbReference type="Proteomes" id="UP000450000"/>
    </source>
</evidence>
<protein>
    <submittedName>
        <fullName evidence="1">Uncharacterized protein</fullName>
    </submittedName>
</protein>
<dbReference type="AlphaFoldDB" id="A0A6N7L2K5"/>
<reference evidence="1 2" key="1">
    <citation type="submission" date="2019-09" db="EMBL/GenBank/DDBJ databases">
        <title>Genome Sequences of Streptomyces kaniharaensis ATCC 21070.</title>
        <authorList>
            <person name="Zhu W."/>
            <person name="De Crecy-Lagard V."/>
            <person name="Richards N.G."/>
        </authorList>
    </citation>
    <scope>NUCLEOTIDE SEQUENCE [LARGE SCALE GENOMIC DNA]</scope>
    <source>
        <strain evidence="1 2">SF-557</strain>
    </source>
</reference>